<dbReference type="GO" id="GO:0008757">
    <property type="term" value="F:S-adenosylmethionine-dependent methyltransferase activity"/>
    <property type="evidence" value="ECO:0007669"/>
    <property type="project" value="InterPro"/>
</dbReference>
<accession>A0A7C8MT48</accession>
<proteinExistence type="predicted"/>
<dbReference type="CDD" id="cd02440">
    <property type="entry name" value="AdoMet_MTases"/>
    <property type="match status" value="1"/>
</dbReference>
<comment type="caution">
    <text evidence="2">The sequence shown here is derived from an EMBL/GenBank/DDBJ whole genome shotgun (WGS) entry which is preliminary data.</text>
</comment>
<dbReference type="InterPro" id="IPR013216">
    <property type="entry name" value="Methyltransf_11"/>
</dbReference>
<evidence type="ECO:0000313" key="3">
    <source>
        <dbReference type="Proteomes" id="UP000481858"/>
    </source>
</evidence>
<protein>
    <recommendedName>
        <fullName evidence="1">Methyltransferase type 11 domain-containing protein</fullName>
    </recommendedName>
</protein>
<dbReference type="Pfam" id="PF08241">
    <property type="entry name" value="Methyltransf_11"/>
    <property type="match status" value="1"/>
</dbReference>
<dbReference type="PANTHER" id="PTHR45036">
    <property type="entry name" value="METHYLTRANSFERASE LIKE 7B"/>
    <property type="match status" value="1"/>
</dbReference>
<gene>
    <name evidence="2" type="ORF">GQX73_g2837</name>
</gene>
<dbReference type="AlphaFoldDB" id="A0A7C8MT48"/>
<name>A0A7C8MT48_9PEZI</name>
<dbReference type="SUPFAM" id="SSF53335">
    <property type="entry name" value="S-adenosyl-L-methionine-dependent methyltransferases"/>
    <property type="match status" value="1"/>
</dbReference>
<evidence type="ECO:0000313" key="2">
    <source>
        <dbReference type="EMBL" id="KAF2970810.1"/>
    </source>
</evidence>
<sequence length="258" mass="28636">MAPSPRLAAIIRPCGMIWFSICLHWEAFKASFRQHGLGALLRLPQVRDAAIAKLFCVTSSGFIAFEDTTIIPSLVKAATGVVLELGPGPGNQLHRFDTSLISQIYGVEPNDQFKNDINAKLEKHSLQDKYKLIVSRVEDSDVLRGEGITEGSLDSVLCIQVLCAVKDPKAVMKEVWKLLKPGGKFIFWEHGWSKNRLTIAEQALLNPAWSTFLGCHMTRNVLADILNSGEWENPDEIEAPEDPYSCLPRIQGVLIKKA</sequence>
<organism evidence="2 3">
    <name type="scientific">Xylaria multiplex</name>
    <dbReference type="NCBI Taxonomy" id="323545"/>
    <lineage>
        <taxon>Eukaryota</taxon>
        <taxon>Fungi</taxon>
        <taxon>Dikarya</taxon>
        <taxon>Ascomycota</taxon>
        <taxon>Pezizomycotina</taxon>
        <taxon>Sordariomycetes</taxon>
        <taxon>Xylariomycetidae</taxon>
        <taxon>Xylariales</taxon>
        <taxon>Xylariaceae</taxon>
        <taxon>Xylaria</taxon>
    </lineage>
</organism>
<dbReference type="InterPro" id="IPR029063">
    <property type="entry name" value="SAM-dependent_MTases_sf"/>
</dbReference>
<dbReference type="InParanoid" id="A0A7C8MT48"/>
<keyword evidence="3" id="KW-1185">Reference proteome</keyword>
<reference evidence="2 3" key="1">
    <citation type="submission" date="2019-12" db="EMBL/GenBank/DDBJ databases">
        <title>Draft genome sequence of the ascomycete Xylaria multiplex DSM 110363.</title>
        <authorList>
            <person name="Buettner E."/>
            <person name="Kellner H."/>
        </authorList>
    </citation>
    <scope>NUCLEOTIDE SEQUENCE [LARGE SCALE GENOMIC DNA]</scope>
    <source>
        <strain evidence="2 3">DSM 110363</strain>
    </source>
</reference>
<dbReference type="Proteomes" id="UP000481858">
    <property type="component" value="Unassembled WGS sequence"/>
</dbReference>
<dbReference type="Gene3D" id="3.40.50.150">
    <property type="entry name" value="Vaccinia Virus protein VP39"/>
    <property type="match status" value="1"/>
</dbReference>
<feature type="domain" description="Methyltransferase type 11" evidence="1">
    <location>
        <begin position="83"/>
        <end position="187"/>
    </location>
</feature>
<evidence type="ECO:0000259" key="1">
    <source>
        <dbReference type="Pfam" id="PF08241"/>
    </source>
</evidence>
<dbReference type="InterPro" id="IPR052356">
    <property type="entry name" value="Thiol_S-MT"/>
</dbReference>
<dbReference type="PANTHER" id="PTHR45036:SF1">
    <property type="entry name" value="METHYLTRANSFERASE LIKE 7A"/>
    <property type="match status" value="1"/>
</dbReference>
<dbReference type="OrthoDB" id="540004at2759"/>
<dbReference type="EMBL" id="WUBL01000019">
    <property type="protein sequence ID" value="KAF2970810.1"/>
    <property type="molecule type" value="Genomic_DNA"/>
</dbReference>